<comment type="caution">
    <text evidence="2">The sequence shown here is derived from an EMBL/GenBank/DDBJ whole genome shotgun (WGS) entry which is preliminary data.</text>
</comment>
<dbReference type="Proteomes" id="UP001610335">
    <property type="component" value="Unassembled WGS sequence"/>
</dbReference>
<dbReference type="InterPro" id="IPR011009">
    <property type="entry name" value="Kinase-like_dom_sf"/>
</dbReference>
<proteinExistence type="predicted"/>
<evidence type="ECO:0000313" key="3">
    <source>
        <dbReference type="Proteomes" id="UP001610335"/>
    </source>
</evidence>
<evidence type="ECO:0008006" key="4">
    <source>
        <dbReference type="Google" id="ProtNLM"/>
    </source>
</evidence>
<keyword evidence="3" id="KW-1185">Reference proteome</keyword>
<dbReference type="Gene3D" id="3.30.200.20">
    <property type="entry name" value="Phosphorylase Kinase, domain 1"/>
    <property type="match status" value="1"/>
</dbReference>
<sequence length="334" mass="37000">MRPVTRIIADEIPFLKQPPTDTEAVVPSPPKLKSKRSEVTPSTARLAKRNAPLSPAEPSRKITRGQPRALALPKISESGNSSDPVVRDESPWDTFEKFYECDLAGTVAVCVRRSGHRAVWAVRQYPSKDADRILEILRCACHKNLVSVVECFRTSDALYTIGKHYPLTLDHLVACKAFPDQKQLAAIMSQFLDGLSYLITQNLQHTSLGCSSTLMNLDGEVQIARIDCCSIRPPGKVQASDLAPVGRVMMELMQKYVKDDGAVGIDNLDRWQTCSAAVEFLSATTSASSLEELKKQRLLTEIRWSTGDLIGLAWFALVSARTFYSYTPPSDKDK</sequence>
<reference evidence="2 3" key="1">
    <citation type="submission" date="2024-07" db="EMBL/GenBank/DDBJ databases">
        <title>Section-level genome sequencing and comparative genomics of Aspergillus sections Usti and Cavernicolus.</title>
        <authorList>
            <consortium name="Lawrence Berkeley National Laboratory"/>
            <person name="Nybo J.L."/>
            <person name="Vesth T.C."/>
            <person name="Theobald S."/>
            <person name="Frisvad J.C."/>
            <person name="Larsen T.O."/>
            <person name="Kjaerboelling I."/>
            <person name="Rothschild-Mancinelli K."/>
            <person name="Lyhne E.K."/>
            <person name="Kogle M.E."/>
            <person name="Barry K."/>
            <person name="Clum A."/>
            <person name="Na H."/>
            <person name="Ledsgaard L."/>
            <person name="Lin J."/>
            <person name="Lipzen A."/>
            <person name="Kuo A."/>
            <person name="Riley R."/>
            <person name="Mondo S."/>
            <person name="LaButti K."/>
            <person name="Haridas S."/>
            <person name="Pangalinan J."/>
            <person name="Salamov A.A."/>
            <person name="Simmons B.A."/>
            <person name="Magnuson J.K."/>
            <person name="Chen J."/>
            <person name="Drula E."/>
            <person name="Henrissat B."/>
            <person name="Wiebenga A."/>
            <person name="Lubbers R.J."/>
            <person name="Gomes A.C."/>
            <person name="Makela M.R."/>
            <person name="Stajich J."/>
            <person name="Grigoriev I.V."/>
            <person name="Mortensen U.H."/>
            <person name="De vries R.P."/>
            <person name="Baker S.E."/>
            <person name="Andersen M.R."/>
        </authorList>
    </citation>
    <scope>NUCLEOTIDE SEQUENCE [LARGE SCALE GENOMIC DNA]</scope>
    <source>
        <strain evidence="2 3">CBS 600.67</strain>
    </source>
</reference>
<organism evidence="2 3">
    <name type="scientific">Aspergillus cavernicola</name>
    <dbReference type="NCBI Taxonomy" id="176166"/>
    <lineage>
        <taxon>Eukaryota</taxon>
        <taxon>Fungi</taxon>
        <taxon>Dikarya</taxon>
        <taxon>Ascomycota</taxon>
        <taxon>Pezizomycotina</taxon>
        <taxon>Eurotiomycetes</taxon>
        <taxon>Eurotiomycetidae</taxon>
        <taxon>Eurotiales</taxon>
        <taxon>Aspergillaceae</taxon>
        <taxon>Aspergillus</taxon>
        <taxon>Aspergillus subgen. Nidulantes</taxon>
    </lineage>
</organism>
<accession>A0ABR4H9A7</accession>
<evidence type="ECO:0000313" key="2">
    <source>
        <dbReference type="EMBL" id="KAL2812034.1"/>
    </source>
</evidence>
<feature type="region of interest" description="Disordered" evidence="1">
    <location>
        <begin position="1"/>
        <end position="88"/>
    </location>
</feature>
<evidence type="ECO:0000256" key="1">
    <source>
        <dbReference type="SAM" id="MobiDB-lite"/>
    </source>
</evidence>
<name>A0ABR4H9A7_9EURO</name>
<dbReference type="Gene3D" id="1.10.510.10">
    <property type="entry name" value="Transferase(Phosphotransferase) domain 1"/>
    <property type="match status" value="1"/>
</dbReference>
<gene>
    <name evidence="2" type="ORF">BDW59DRAFT_167894</name>
</gene>
<dbReference type="EMBL" id="JBFXLS010000200">
    <property type="protein sequence ID" value="KAL2812034.1"/>
    <property type="molecule type" value="Genomic_DNA"/>
</dbReference>
<protein>
    <recommendedName>
        <fullName evidence="4">Protein kinase domain-containing protein</fullName>
    </recommendedName>
</protein>
<dbReference type="SUPFAM" id="SSF56112">
    <property type="entry name" value="Protein kinase-like (PK-like)"/>
    <property type="match status" value="1"/>
</dbReference>